<evidence type="ECO:0000256" key="3">
    <source>
        <dbReference type="ARBA" id="ARBA00023163"/>
    </source>
</evidence>
<evidence type="ECO:0000256" key="1">
    <source>
        <dbReference type="ARBA" id="ARBA00023015"/>
    </source>
</evidence>
<evidence type="ECO:0000256" key="2">
    <source>
        <dbReference type="ARBA" id="ARBA00023125"/>
    </source>
</evidence>
<dbReference type="PANTHER" id="PTHR30146:SF109">
    <property type="entry name" value="HTH-TYPE TRANSCRIPTIONAL REGULATOR GALS"/>
    <property type="match status" value="1"/>
</dbReference>
<sequence>MATIKDVAKKAGVSIGVVSRAFNDYPDISEKTKEKILKIAKELNYTPNVVAKNLSSKRLMTIGMITSGIMDSDEKDSDNSIEAFKGVYTAVEESDYELAIYLIDSQKQRKKTYTQFCRERNIGGAILQGIRTDDSYFEELMSANIPCVLVDIEPVEKSNIIGSVSIDNRKAAREMADYLLKKNHRDIAIMAGIKEAYVNTVRLKGVFDAFLASGIPLPEERILYGNFREQDAYLVAKKYLEKEKPTAFLCFSDLMAIGVMKAIREAGYKIPEDISVTGFDGLVITEFTTPPLTTIKQNFFEIGYKSANLLKDIMEEDVTEQTKIIVDYEFIERESVKEIDKIEHV</sequence>
<reference evidence="5" key="1">
    <citation type="submission" date="2022-09" db="EMBL/GenBank/DDBJ databases">
        <title>Complete Genomes of Fervidibacillus albus and Fervidibacillus halotolerans isolated from tidal flat sediments.</title>
        <authorList>
            <person name="Kwon K.K."/>
            <person name="Yang S.-H."/>
            <person name="Park M.J."/>
            <person name="Oh H.-M."/>
        </authorList>
    </citation>
    <scope>NUCLEOTIDE SEQUENCE</scope>
    <source>
        <strain evidence="5">MEBiC13591</strain>
    </source>
</reference>
<dbReference type="InterPro" id="IPR000843">
    <property type="entry name" value="HTH_LacI"/>
</dbReference>
<dbReference type="CDD" id="cd06267">
    <property type="entry name" value="PBP1_LacI_sugar_binding-like"/>
    <property type="match status" value="1"/>
</dbReference>
<dbReference type="SUPFAM" id="SSF53822">
    <property type="entry name" value="Periplasmic binding protein-like I"/>
    <property type="match status" value="1"/>
</dbReference>
<dbReference type="InterPro" id="IPR010982">
    <property type="entry name" value="Lambda_DNA-bd_dom_sf"/>
</dbReference>
<dbReference type="EMBL" id="CP106878">
    <property type="protein sequence ID" value="WAA09768.1"/>
    <property type="molecule type" value="Genomic_DNA"/>
</dbReference>
<dbReference type="Pfam" id="PF00356">
    <property type="entry name" value="LacI"/>
    <property type="match status" value="1"/>
</dbReference>
<dbReference type="InterPro" id="IPR028082">
    <property type="entry name" value="Peripla_BP_I"/>
</dbReference>
<dbReference type="SUPFAM" id="SSF47413">
    <property type="entry name" value="lambda repressor-like DNA-binding domains"/>
    <property type="match status" value="1"/>
</dbReference>
<dbReference type="InterPro" id="IPR046335">
    <property type="entry name" value="LacI/GalR-like_sensor"/>
</dbReference>
<keyword evidence="3" id="KW-0804">Transcription</keyword>
<dbReference type="Gene3D" id="1.10.260.40">
    <property type="entry name" value="lambda repressor-like DNA-binding domains"/>
    <property type="match status" value="1"/>
</dbReference>
<evidence type="ECO:0000259" key="4">
    <source>
        <dbReference type="PROSITE" id="PS50932"/>
    </source>
</evidence>
<dbReference type="Proteomes" id="UP001164718">
    <property type="component" value="Chromosome"/>
</dbReference>
<dbReference type="PANTHER" id="PTHR30146">
    <property type="entry name" value="LACI-RELATED TRANSCRIPTIONAL REPRESSOR"/>
    <property type="match status" value="1"/>
</dbReference>
<protein>
    <submittedName>
        <fullName evidence="5">LacI family transcriptional regulator</fullName>
    </submittedName>
</protein>
<name>A0A9E8RW77_9BACI</name>
<evidence type="ECO:0000313" key="6">
    <source>
        <dbReference type="Proteomes" id="UP001164718"/>
    </source>
</evidence>
<proteinExistence type="predicted"/>
<dbReference type="AlphaFoldDB" id="A0A9E8RW77"/>
<dbReference type="RefSeq" id="WP_275417551.1">
    <property type="nucleotide sequence ID" value="NZ_CP106878.1"/>
</dbReference>
<dbReference type="Gene3D" id="3.40.50.2300">
    <property type="match status" value="2"/>
</dbReference>
<keyword evidence="2" id="KW-0238">DNA-binding</keyword>
<dbReference type="CDD" id="cd01392">
    <property type="entry name" value="HTH_LacI"/>
    <property type="match status" value="1"/>
</dbReference>
<dbReference type="KEGG" id="faf:OE104_14865"/>
<keyword evidence="1" id="KW-0805">Transcription regulation</keyword>
<evidence type="ECO:0000313" key="5">
    <source>
        <dbReference type="EMBL" id="WAA09768.1"/>
    </source>
</evidence>
<dbReference type="PROSITE" id="PS50932">
    <property type="entry name" value="HTH_LACI_2"/>
    <property type="match status" value="1"/>
</dbReference>
<feature type="domain" description="HTH lacI-type" evidence="4">
    <location>
        <begin position="2"/>
        <end position="56"/>
    </location>
</feature>
<organism evidence="5 6">
    <name type="scientific">Fervidibacillus albus</name>
    <dbReference type="NCBI Taxonomy" id="2980026"/>
    <lineage>
        <taxon>Bacteria</taxon>
        <taxon>Bacillati</taxon>
        <taxon>Bacillota</taxon>
        <taxon>Bacilli</taxon>
        <taxon>Bacillales</taxon>
        <taxon>Bacillaceae</taxon>
        <taxon>Fervidibacillus</taxon>
    </lineage>
</organism>
<gene>
    <name evidence="5" type="ORF">OE104_14865</name>
</gene>
<keyword evidence="6" id="KW-1185">Reference proteome</keyword>
<accession>A0A9E8RW77</accession>
<dbReference type="Pfam" id="PF13377">
    <property type="entry name" value="Peripla_BP_3"/>
    <property type="match status" value="1"/>
</dbReference>
<dbReference type="SMART" id="SM00354">
    <property type="entry name" value="HTH_LACI"/>
    <property type="match status" value="1"/>
</dbReference>
<dbReference type="GO" id="GO:0003700">
    <property type="term" value="F:DNA-binding transcription factor activity"/>
    <property type="evidence" value="ECO:0007669"/>
    <property type="project" value="TreeGrafter"/>
</dbReference>
<dbReference type="GO" id="GO:0000976">
    <property type="term" value="F:transcription cis-regulatory region binding"/>
    <property type="evidence" value="ECO:0007669"/>
    <property type="project" value="TreeGrafter"/>
</dbReference>